<dbReference type="SUPFAM" id="SSF53474">
    <property type="entry name" value="alpha/beta-Hydrolases"/>
    <property type="match status" value="1"/>
</dbReference>
<dbReference type="Proteomes" id="UP001500238">
    <property type="component" value="Unassembled WGS sequence"/>
</dbReference>
<dbReference type="EMBL" id="BAAAES010000008">
    <property type="protein sequence ID" value="GAA0670893.1"/>
    <property type="molecule type" value="Genomic_DNA"/>
</dbReference>
<dbReference type="Gene3D" id="3.40.50.1820">
    <property type="entry name" value="alpha/beta hydrolase"/>
    <property type="match status" value="1"/>
</dbReference>
<dbReference type="InterPro" id="IPR029058">
    <property type="entry name" value="AB_hydrolase_fold"/>
</dbReference>
<evidence type="ECO:0000313" key="2">
    <source>
        <dbReference type="Proteomes" id="UP001500238"/>
    </source>
</evidence>
<name>A0ABN1HWJ0_9SPHN</name>
<sequence>MPLFLDMLRSETAANPERMAAALAGLAAYQRAPRPAPPAPMPALATAGRASLRYYGGRGRMVVFVPSLINPPAILDLGESSLVRWMTRQGCRVALVDWGAPTPADRDIDMTAHIESLLIPLIEQLDEPPVLVGYCLGGTMALAAACASAVAGLALIAAPWRFAGYGSAAPVMLDMWAAARPTCETLGVLPMEVLQAGFWRLDPARTVSKYEAFGRFDPAGEQARSFVQLEDWANAGEPLPLAGARDLFERFIAHDLPGTGGWTIRSRAAGPDRLACPAVEFVSATDRIVPAATAAGLPDRRDLALGHVGMIVGGRARAMLWEPLAHWIATLPPGRGGTKE</sequence>
<gene>
    <name evidence="1" type="ORF">GCM10009102_22170</name>
</gene>
<dbReference type="RefSeq" id="WP_163956971.1">
    <property type="nucleotide sequence ID" value="NZ_BAAAES010000008.1"/>
</dbReference>
<accession>A0ABN1HWJ0</accession>
<dbReference type="GO" id="GO:0016787">
    <property type="term" value="F:hydrolase activity"/>
    <property type="evidence" value="ECO:0007669"/>
    <property type="project" value="UniProtKB-KW"/>
</dbReference>
<proteinExistence type="predicted"/>
<reference evidence="1 2" key="1">
    <citation type="journal article" date="2019" name="Int. J. Syst. Evol. Microbiol.">
        <title>The Global Catalogue of Microorganisms (GCM) 10K type strain sequencing project: providing services to taxonomists for standard genome sequencing and annotation.</title>
        <authorList>
            <consortium name="The Broad Institute Genomics Platform"/>
            <consortium name="The Broad Institute Genome Sequencing Center for Infectious Disease"/>
            <person name="Wu L."/>
            <person name="Ma J."/>
        </authorList>
    </citation>
    <scope>NUCLEOTIDE SEQUENCE [LARGE SCALE GENOMIC DNA]</scope>
    <source>
        <strain evidence="1 2">JCM 14603</strain>
    </source>
</reference>
<keyword evidence="1" id="KW-0378">Hydrolase</keyword>
<dbReference type="PANTHER" id="PTHR36837">
    <property type="entry name" value="POLY(3-HYDROXYALKANOATE) POLYMERASE SUBUNIT PHAC"/>
    <property type="match status" value="1"/>
</dbReference>
<dbReference type="PANTHER" id="PTHR36837:SF4">
    <property type="entry name" value="BLR0908 PROTEIN"/>
    <property type="match status" value="1"/>
</dbReference>
<protein>
    <submittedName>
        <fullName evidence="1">Alpha/beta fold hydrolase</fullName>
    </submittedName>
</protein>
<keyword evidence="2" id="KW-1185">Reference proteome</keyword>
<dbReference type="InterPro" id="IPR051321">
    <property type="entry name" value="PHA/PHB_synthase"/>
</dbReference>
<comment type="caution">
    <text evidence="1">The sequence shown here is derived from an EMBL/GenBank/DDBJ whole genome shotgun (WGS) entry which is preliminary data.</text>
</comment>
<evidence type="ECO:0000313" key="1">
    <source>
        <dbReference type="EMBL" id="GAA0670893.1"/>
    </source>
</evidence>
<organism evidence="1 2">
    <name type="scientific">Sphingomonas insulae</name>
    <dbReference type="NCBI Taxonomy" id="424800"/>
    <lineage>
        <taxon>Bacteria</taxon>
        <taxon>Pseudomonadati</taxon>
        <taxon>Pseudomonadota</taxon>
        <taxon>Alphaproteobacteria</taxon>
        <taxon>Sphingomonadales</taxon>
        <taxon>Sphingomonadaceae</taxon>
        <taxon>Sphingomonas</taxon>
    </lineage>
</organism>